<keyword evidence="2" id="KW-1185">Reference proteome</keyword>
<organism evidence="1 2">
    <name type="scientific">Echinicola arenosa</name>
    <dbReference type="NCBI Taxonomy" id="2774144"/>
    <lineage>
        <taxon>Bacteria</taxon>
        <taxon>Pseudomonadati</taxon>
        <taxon>Bacteroidota</taxon>
        <taxon>Cytophagia</taxon>
        <taxon>Cytophagales</taxon>
        <taxon>Cyclobacteriaceae</taxon>
        <taxon>Echinicola</taxon>
    </lineage>
</organism>
<accession>A0ABR9AJ93</accession>
<sequence>MFLFFCFSCNLKQGGNSHSYRQQYLLISTPNNSDHSNIKPGIRIGEILIEPISGEKLFKATVYLEREIPSSGYQLFINGESNYKMLEYGKPYYFVGEFDGEKSLTLRMRLDDQKHIITSLKKIANYSHEPSMNFKTESNLSGIVSKLAFNRIY</sequence>
<dbReference type="Proteomes" id="UP000647133">
    <property type="component" value="Unassembled WGS sequence"/>
</dbReference>
<reference evidence="1 2" key="1">
    <citation type="submission" date="2020-09" db="EMBL/GenBank/DDBJ databases">
        <title>Echinicola sp. CAU 1574 isolated from sand of Sido Beach.</title>
        <authorList>
            <person name="Kim W."/>
        </authorList>
    </citation>
    <scope>NUCLEOTIDE SEQUENCE [LARGE SCALE GENOMIC DNA]</scope>
    <source>
        <strain evidence="1 2">CAU 1574</strain>
    </source>
</reference>
<protein>
    <submittedName>
        <fullName evidence="1">Uncharacterized protein</fullName>
    </submittedName>
</protein>
<evidence type="ECO:0000313" key="2">
    <source>
        <dbReference type="Proteomes" id="UP000647133"/>
    </source>
</evidence>
<dbReference type="EMBL" id="JACYTQ010000002">
    <property type="protein sequence ID" value="MBD8488376.1"/>
    <property type="molecule type" value="Genomic_DNA"/>
</dbReference>
<proteinExistence type="predicted"/>
<gene>
    <name evidence="1" type="ORF">IFO69_06415</name>
</gene>
<evidence type="ECO:0000313" key="1">
    <source>
        <dbReference type="EMBL" id="MBD8488376.1"/>
    </source>
</evidence>
<name>A0ABR9AJ93_9BACT</name>
<comment type="caution">
    <text evidence="1">The sequence shown here is derived from an EMBL/GenBank/DDBJ whole genome shotgun (WGS) entry which is preliminary data.</text>
</comment>